<comment type="caution">
    <text evidence="1">The sequence shown here is derived from an EMBL/GenBank/DDBJ whole genome shotgun (WGS) entry which is preliminary data.</text>
</comment>
<reference evidence="1 2" key="1">
    <citation type="submission" date="2015-01" db="EMBL/GenBank/DDBJ databases">
        <title>Evolution of Trichinella species and genotypes.</title>
        <authorList>
            <person name="Korhonen P.K."/>
            <person name="Edoardo P."/>
            <person name="Giuseppe L.R."/>
            <person name="Gasser R.B."/>
        </authorList>
    </citation>
    <scope>NUCLEOTIDE SEQUENCE [LARGE SCALE GENOMIC DNA]</scope>
    <source>
        <strain evidence="1">ISS176</strain>
    </source>
</reference>
<gene>
    <name evidence="1" type="ORF">T4C_4433</name>
</gene>
<protein>
    <submittedName>
        <fullName evidence="1">Uncharacterized protein</fullName>
    </submittedName>
</protein>
<evidence type="ECO:0000313" key="2">
    <source>
        <dbReference type="Proteomes" id="UP000054826"/>
    </source>
</evidence>
<accession>A0A0V1JN83</accession>
<dbReference type="EMBL" id="JYDV01000075">
    <property type="protein sequence ID" value="KRZ36349.1"/>
    <property type="molecule type" value="Genomic_DNA"/>
</dbReference>
<dbReference type="Proteomes" id="UP000054826">
    <property type="component" value="Unassembled WGS sequence"/>
</dbReference>
<name>A0A0V1JN83_TRIPS</name>
<sequence length="40" mass="4197">MSNSGEEYNCSESPGSGQLLFTLNNRNEGFALAELAGCNA</sequence>
<evidence type="ECO:0000313" key="1">
    <source>
        <dbReference type="EMBL" id="KRZ36349.1"/>
    </source>
</evidence>
<proteinExistence type="predicted"/>
<organism evidence="1 2">
    <name type="scientific">Trichinella pseudospiralis</name>
    <name type="common">Parasitic roundworm</name>
    <dbReference type="NCBI Taxonomy" id="6337"/>
    <lineage>
        <taxon>Eukaryota</taxon>
        <taxon>Metazoa</taxon>
        <taxon>Ecdysozoa</taxon>
        <taxon>Nematoda</taxon>
        <taxon>Enoplea</taxon>
        <taxon>Dorylaimia</taxon>
        <taxon>Trichinellida</taxon>
        <taxon>Trichinellidae</taxon>
        <taxon>Trichinella</taxon>
    </lineage>
</organism>
<dbReference type="AlphaFoldDB" id="A0A0V1JN83"/>